<feature type="region of interest" description="Disordered" evidence="1">
    <location>
        <begin position="24"/>
        <end position="43"/>
    </location>
</feature>
<feature type="compositionally biased region" description="Low complexity" evidence="1">
    <location>
        <begin position="654"/>
        <end position="668"/>
    </location>
</feature>
<comment type="caution">
    <text evidence="2">The sequence shown here is derived from an EMBL/GenBank/DDBJ whole genome shotgun (WGS) entry which is preliminary data.</text>
</comment>
<reference evidence="2 3" key="1">
    <citation type="submission" date="2018-10" db="EMBL/GenBank/DDBJ databases">
        <title>Fifty Aureobasidium pullulans genomes reveal a recombining polyextremotolerant generalist.</title>
        <authorList>
            <person name="Gostincar C."/>
            <person name="Turk M."/>
            <person name="Zajc J."/>
            <person name="Gunde-Cimerman N."/>
        </authorList>
    </citation>
    <scope>NUCLEOTIDE SEQUENCE [LARGE SCALE GENOMIC DNA]</scope>
    <source>
        <strain evidence="2 3">EXF-3403</strain>
    </source>
</reference>
<gene>
    <name evidence="2" type="ORF">D6C84_04947</name>
</gene>
<feature type="region of interest" description="Disordered" evidence="1">
    <location>
        <begin position="591"/>
        <end position="775"/>
    </location>
</feature>
<feature type="compositionally biased region" description="Pro residues" evidence="1">
    <location>
        <begin position="705"/>
        <end position="715"/>
    </location>
</feature>
<evidence type="ECO:0000313" key="2">
    <source>
        <dbReference type="EMBL" id="THZ83468.1"/>
    </source>
</evidence>
<accession>A0A4S9XTR5</accession>
<evidence type="ECO:0000256" key="1">
    <source>
        <dbReference type="SAM" id="MobiDB-lite"/>
    </source>
</evidence>
<organism evidence="2 3">
    <name type="scientific">Aureobasidium pullulans</name>
    <name type="common">Black yeast</name>
    <name type="synonym">Pullularia pullulans</name>
    <dbReference type="NCBI Taxonomy" id="5580"/>
    <lineage>
        <taxon>Eukaryota</taxon>
        <taxon>Fungi</taxon>
        <taxon>Dikarya</taxon>
        <taxon>Ascomycota</taxon>
        <taxon>Pezizomycotina</taxon>
        <taxon>Dothideomycetes</taxon>
        <taxon>Dothideomycetidae</taxon>
        <taxon>Dothideales</taxon>
        <taxon>Saccotheciaceae</taxon>
        <taxon>Aureobasidium</taxon>
    </lineage>
</organism>
<dbReference type="EMBL" id="QZBT01000059">
    <property type="protein sequence ID" value="THZ83468.1"/>
    <property type="molecule type" value="Genomic_DNA"/>
</dbReference>
<protein>
    <recommendedName>
        <fullName evidence="4">F-box domain-containing protein</fullName>
    </recommendedName>
</protein>
<feature type="compositionally biased region" description="Polar residues" evidence="1">
    <location>
        <begin position="600"/>
        <end position="610"/>
    </location>
</feature>
<evidence type="ECO:0008006" key="4">
    <source>
        <dbReference type="Google" id="ProtNLM"/>
    </source>
</evidence>
<dbReference type="Proteomes" id="UP000310039">
    <property type="component" value="Unassembled WGS sequence"/>
</dbReference>
<evidence type="ECO:0000313" key="3">
    <source>
        <dbReference type="Proteomes" id="UP000310039"/>
    </source>
</evidence>
<feature type="region of interest" description="Disordered" evidence="1">
    <location>
        <begin position="514"/>
        <end position="577"/>
    </location>
</feature>
<sequence>MSSADSILTRLAEVEAEKHLLQSQLSSVRNKNRSPERPKRQTVFLQSSKDVKAPTSTLDKVTGWLNNDKPAQRSSHSPLLDIFTQHERYHVVFDNIYQRLEIKDIVAVSRTCKRLSSFYSNMLPCRWNINRRLARFVNDPKEFRSRLGQADALISGTFALLFFAQLYWLNSGLDIYVRQGAKADTLIRYIGEDKSYEFDHSYGWSDNDQHRTLTKVGLCDPFPSHSRSQYKGSHLPVPPGSPQIRFHLTRTLPLHSILTDCAFSTAHVNIITWNKAYCMFPNVTFIDRRMYFLHNPDEALGQILSKYSAHGWRTSEWVDYDQTKGCNKPGIRENFRRVGDSSSWVIPLNLHRIRTPETSDSILESCTFQIFPDSGPQKSHHAVTGLKTFSIGAQIFSCCMLKHNYTFHTPDASWSRFLRENLSRMIMLEILKTGDADLIARTRQPDFMLGDHKCCPLLRTRPRFQRPEGWEYVDHMIPSWLEEWKSARRNRTGSIDLTPHPLTVIRSKKQPCIVPQTSDLSSPPPLLPPRARNMTTSRLPSKTVPPLSSRSDHFPLSLRTTQQPPPRLPRSSSISHMNIPQTLTTKLPALKPSPRRVVSAQIQSSKSESMLSHKKSASTLSFNIRPSHIPAPGNVRPTLHPLYRTATSPKNTKSSRSSQTTTPATSPQKQIGDYFSLIHRRPKAPMPPPLDLSPTKLGPLMPDLLTPPPDMPLPDVPSERQPKRSPLHFPSHLPWSPFEKKSRGLPSKSGWISTASLSSSSIGPEKMIPGEMNWI</sequence>
<proteinExistence type="predicted"/>
<dbReference type="AlphaFoldDB" id="A0A4S9XTR5"/>
<name>A0A4S9XTR5_AURPU</name>
<feature type="compositionally biased region" description="Low complexity" evidence="1">
    <location>
        <begin position="749"/>
        <end position="761"/>
    </location>
</feature>